<gene>
    <name evidence="1" type="ordered locus">Os04g0154500</name>
    <name evidence="1" type="ORF">OSNPB_040154500</name>
</gene>
<protein>
    <submittedName>
        <fullName evidence="1">Os04g0154500 protein</fullName>
    </submittedName>
</protein>
<reference evidence="1 2" key="2">
    <citation type="journal article" date="2013" name="Plant Cell Physiol.">
        <title>Rice Annotation Project Database (RAP-DB): an integrative and interactive database for rice genomics.</title>
        <authorList>
            <person name="Sakai H."/>
            <person name="Lee S.S."/>
            <person name="Tanaka T."/>
            <person name="Numa H."/>
            <person name="Kim J."/>
            <person name="Kawahara Y."/>
            <person name="Wakimoto H."/>
            <person name="Yang C.C."/>
            <person name="Iwamoto M."/>
            <person name="Abe T."/>
            <person name="Yamada Y."/>
            <person name="Muto A."/>
            <person name="Inokuchi H."/>
            <person name="Ikemura T."/>
            <person name="Matsumoto T."/>
            <person name="Sasaki T."/>
            <person name="Itoh T."/>
        </authorList>
    </citation>
    <scope>NUCLEOTIDE SEQUENCE [LARGE SCALE GENOMIC DNA]</scope>
    <source>
        <strain evidence="2">cv. Nipponbare</strain>
    </source>
</reference>
<dbReference type="AlphaFoldDB" id="A0A0P0W7G4"/>
<evidence type="ECO:0000313" key="1">
    <source>
        <dbReference type="EMBL" id="BAS87819.1"/>
    </source>
</evidence>
<sequence length="108" mass="11439">MPRPSFGSLPAPTFHSILHQQFAPSAAASIYAPFLARDPDAAVVNPTVVLVLSALLASLPGEEVATGLPAPPACPTSPLDSGLPSRLRPLQRQARAVAEQRRQRVARR</sequence>
<dbReference type="EMBL" id="AP014960">
    <property type="protein sequence ID" value="BAS87819.1"/>
    <property type="molecule type" value="Genomic_DNA"/>
</dbReference>
<proteinExistence type="predicted"/>
<keyword evidence="2" id="KW-1185">Reference proteome</keyword>
<reference evidence="1 2" key="3">
    <citation type="journal article" date="2013" name="Rice">
        <title>Improvement of the Oryza sativa Nipponbare reference genome using next generation sequence and optical map data.</title>
        <authorList>
            <person name="Kawahara Y."/>
            <person name="de la Bastide M."/>
            <person name="Hamilton J.P."/>
            <person name="Kanamori H."/>
            <person name="McCombie W.R."/>
            <person name="Ouyang S."/>
            <person name="Schwartz D.C."/>
            <person name="Tanaka T."/>
            <person name="Wu J."/>
            <person name="Zhou S."/>
            <person name="Childs K.L."/>
            <person name="Davidson R.M."/>
            <person name="Lin H."/>
            <person name="Quesada-Ocampo L."/>
            <person name="Vaillancourt B."/>
            <person name="Sakai H."/>
            <person name="Lee S.S."/>
            <person name="Kim J."/>
            <person name="Numa H."/>
            <person name="Itoh T."/>
            <person name="Buell C.R."/>
            <person name="Matsumoto T."/>
        </authorList>
    </citation>
    <scope>NUCLEOTIDE SEQUENCE [LARGE SCALE GENOMIC DNA]</scope>
    <source>
        <strain evidence="2">cv. Nipponbare</strain>
    </source>
</reference>
<reference evidence="2" key="1">
    <citation type="journal article" date="2005" name="Nature">
        <title>The map-based sequence of the rice genome.</title>
        <authorList>
            <consortium name="International rice genome sequencing project (IRGSP)"/>
            <person name="Matsumoto T."/>
            <person name="Wu J."/>
            <person name="Kanamori H."/>
            <person name="Katayose Y."/>
            <person name="Fujisawa M."/>
            <person name="Namiki N."/>
            <person name="Mizuno H."/>
            <person name="Yamamoto K."/>
            <person name="Antonio B.A."/>
            <person name="Baba T."/>
            <person name="Sakata K."/>
            <person name="Nagamura Y."/>
            <person name="Aoki H."/>
            <person name="Arikawa K."/>
            <person name="Arita K."/>
            <person name="Bito T."/>
            <person name="Chiden Y."/>
            <person name="Fujitsuka N."/>
            <person name="Fukunaka R."/>
            <person name="Hamada M."/>
            <person name="Harada C."/>
            <person name="Hayashi A."/>
            <person name="Hijishita S."/>
            <person name="Honda M."/>
            <person name="Hosokawa S."/>
            <person name="Ichikawa Y."/>
            <person name="Idonuma A."/>
            <person name="Iijima M."/>
            <person name="Ikeda M."/>
            <person name="Ikeno M."/>
            <person name="Ito K."/>
            <person name="Ito S."/>
            <person name="Ito T."/>
            <person name="Ito Y."/>
            <person name="Ito Y."/>
            <person name="Iwabuchi A."/>
            <person name="Kamiya K."/>
            <person name="Karasawa W."/>
            <person name="Kurita K."/>
            <person name="Katagiri S."/>
            <person name="Kikuta A."/>
            <person name="Kobayashi H."/>
            <person name="Kobayashi N."/>
            <person name="Machita K."/>
            <person name="Maehara T."/>
            <person name="Masukawa M."/>
            <person name="Mizubayashi T."/>
            <person name="Mukai Y."/>
            <person name="Nagasaki H."/>
            <person name="Nagata Y."/>
            <person name="Naito S."/>
            <person name="Nakashima M."/>
            <person name="Nakama Y."/>
            <person name="Nakamichi Y."/>
            <person name="Nakamura M."/>
            <person name="Meguro A."/>
            <person name="Negishi M."/>
            <person name="Ohta I."/>
            <person name="Ohta T."/>
            <person name="Okamoto M."/>
            <person name="Ono N."/>
            <person name="Saji S."/>
            <person name="Sakaguchi M."/>
            <person name="Sakai K."/>
            <person name="Shibata M."/>
            <person name="Shimokawa T."/>
            <person name="Song J."/>
            <person name="Takazaki Y."/>
            <person name="Terasawa K."/>
            <person name="Tsugane M."/>
            <person name="Tsuji K."/>
            <person name="Ueda S."/>
            <person name="Waki K."/>
            <person name="Yamagata H."/>
            <person name="Yamamoto M."/>
            <person name="Yamamoto S."/>
            <person name="Yamane H."/>
            <person name="Yoshiki S."/>
            <person name="Yoshihara R."/>
            <person name="Yukawa K."/>
            <person name="Zhong H."/>
            <person name="Yano M."/>
            <person name="Yuan Q."/>
            <person name="Ouyang S."/>
            <person name="Liu J."/>
            <person name="Jones K.M."/>
            <person name="Gansberger K."/>
            <person name="Moffat K."/>
            <person name="Hill J."/>
            <person name="Bera J."/>
            <person name="Fadrosh D."/>
            <person name="Jin S."/>
            <person name="Johri S."/>
            <person name="Kim M."/>
            <person name="Overton L."/>
            <person name="Reardon M."/>
            <person name="Tsitrin T."/>
            <person name="Vuong H."/>
            <person name="Weaver B."/>
            <person name="Ciecko A."/>
            <person name="Tallon L."/>
            <person name="Jackson J."/>
            <person name="Pai G."/>
            <person name="Aken S.V."/>
            <person name="Utterback T."/>
            <person name="Reidmuller S."/>
            <person name="Feldblyum T."/>
            <person name="Hsiao J."/>
            <person name="Zismann V."/>
            <person name="Iobst S."/>
            <person name="de Vazeille A.R."/>
            <person name="Buell C.R."/>
            <person name="Ying K."/>
            <person name="Li Y."/>
            <person name="Lu T."/>
            <person name="Huang Y."/>
            <person name="Zhao Q."/>
            <person name="Feng Q."/>
            <person name="Zhang L."/>
            <person name="Zhu J."/>
            <person name="Weng Q."/>
            <person name="Mu J."/>
            <person name="Lu Y."/>
            <person name="Fan D."/>
            <person name="Liu Y."/>
            <person name="Guan J."/>
            <person name="Zhang Y."/>
            <person name="Yu S."/>
            <person name="Liu X."/>
            <person name="Zhang Y."/>
            <person name="Hong G."/>
            <person name="Han B."/>
            <person name="Choisne N."/>
            <person name="Demange N."/>
            <person name="Orjeda G."/>
            <person name="Samain S."/>
            <person name="Cattolico L."/>
            <person name="Pelletier E."/>
            <person name="Couloux A."/>
            <person name="Segurens B."/>
            <person name="Wincker P."/>
            <person name="D'Hont A."/>
            <person name="Scarpelli C."/>
            <person name="Weissenbach J."/>
            <person name="Salanoubat M."/>
            <person name="Quetier F."/>
            <person name="Yu Y."/>
            <person name="Kim H.R."/>
            <person name="Rambo T."/>
            <person name="Currie J."/>
            <person name="Collura K."/>
            <person name="Luo M."/>
            <person name="Yang T."/>
            <person name="Ammiraju J.S.S."/>
            <person name="Engler F."/>
            <person name="Soderlund C."/>
            <person name="Wing R.A."/>
            <person name="Palmer L.E."/>
            <person name="de la Bastide M."/>
            <person name="Spiegel L."/>
            <person name="Nascimento L."/>
            <person name="Zutavern T."/>
            <person name="O'Shaughnessy A."/>
            <person name="Dike S."/>
            <person name="Dedhia N."/>
            <person name="Preston R."/>
            <person name="Balija V."/>
            <person name="McCombie W.R."/>
            <person name="Chow T."/>
            <person name="Chen H."/>
            <person name="Chung M."/>
            <person name="Chen C."/>
            <person name="Shaw J."/>
            <person name="Wu H."/>
            <person name="Hsiao K."/>
            <person name="Chao Y."/>
            <person name="Chu M."/>
            <person name="Cheng C."/>
            <person name="Hour A."/>
            <person name="Lee P."/>
            <person name="Lin S."/>
            <person name="Lin Y."/>
            <person name="Liou J."/>
            <person name="Liu S."/>
            <person name="Hsing Y."/>
            <person name="Raghuvanshi S."/>
            <person name="Mohanty A."/>
            <person name="Bharti A.K."/>
            <person name="Gaur A."/>
            <person name="Gupta V."/>
            <person name="Kumar D."/>
            <person name="Ravi V."/>
            <person name="Vij S."/>
            <person name="Kapur A."/>
            <person name="Khurana P."/>
            <person name="Khurana P."/>
            <person name="Khurana J.P."/>
            <person name="Tyagi A.K."/>
            <person name="Gaikwad K."/>
            <person name="Singh A."/>
            <person name="Dalal V."/>
            <person name="Srivastava S."/>
            <person name="Dixit A."/>
            <person name="Pal A.K."/>
            <person name="Ghazi I.A."/>
            <person name="Yadav M."/>
            <person name="Pandit A."/>
            <person name="Bhargava A."/>
            <person name="Sureshbabu K."/>
            <person name="Batra K."/>
            <person name="Sharma T.R."/>
            <person name="Mohapatra T."/>
            <person name="Singh N.K."/>
            <person name="Messing J."/>
            <person name="Nelson A.B."/>
            <person name="Fuks G."/>
            <person name="Kavchok S."/>
            <person name="Keizer G."/>
            <person name="Linton E."/>
            <person name="Llaca V."/>
            <person name="Song R."/>
            <person name="Tanyolac B."/>
            <person name="Young S."/>
            <person name="Ho-Il K."/>
            <person name="Hahn J.H."/>
            <person name="Sangsakoo G."/>
            <person name="Vanavichit A."/>
            <person name="de Mattos Luiz.A.T."/>
            <person name="Zimmer P.D."/>
            <person name="Malone G."/>
            <person name="Dellagostin O."/>
            <person name="de Oliveira A.C."/>
            <person name="Bevan M."/>
            <person name="Bancroft I."/>
            <person name="Minx P."/>
            <person name="Cordum H."/>
            <person name="Wilson R."/>
            <person name="Cheng Z."/>
            <person name="Jin W."/>
            <person name="Jiang J."/>
            <person name="Leong S.A."/>
            <person name="Iwama H."/>
            <person name="Gojobori T."/>
            <person name="Itoh T."/>
            <person name="Niimura Y."/>
            <person name="Fujii Y."/>
            <person name="Habara T."/>
            <person name="Sakai H."/>
            <person name="Sato Y."/>
            <person name="Wilson G."/>
            <person name="Kumar K."/>
            <person name="McCouch S."/>
            <person name="Juretic N."/>
            <person name="Hoen D."/>
            <person name="Wright S."/>
            <person name="Bruskiewich R."/>
            <person name="Bureau T."/>
            <person name="Miyao A."/>
            <person name="Hirochika H."/>
            <person name="Nishikawa T."/>
            <person name="Kadowaki K."/>
            <person name="Sugiura M."/>
            <person name="Burr B."/>
            <person name="Sasaki T."/>
        </authorList>
    </citation>
    <scope>NUCLEOTIDE SEQUENCE [LARGE SCALE GENOMIC DNA]</scope>
    <source>
        <strain evidence="2">cv. Nipponbare</strain>
    </source>
</reference>
<accession>A0A0P0W7G4</accession>
<dbReference type="Proteomes" id="UP000059680">
    <property type="component" value="Chromosome 4"/>
</dbReference>
<organism evidence="1 2">
    <name type="scientific">Oryza sativa subsp. japonica</name>
    <name type="common">Rice</name>
    <dbReference type="NCBI Taxonomy" id="39947"/>
    <lineage>
        <taxon>Eukaryota</taxon>
        <taxon>Viridiplantae</taxon>
        <taxon>Streptophyta</taxon>
        <taxon>Embryophyta</taxon>
        <taxon>Tracheophyta</taxon>
        <taxon>Spermatophyta</taxon>
        <taxon>Magnoliopsida</taxon>
        <taxon>Liliopsida</taxon>
        <taxon>Poales</taxon>
        <taxon>Poaceae</taxon>
        <taxon>BOP clade</taxon>
        <taxon>Oryzoideae</taxon>
        <taxon>Oryzeae</taxon>
        <taxon>Oryzinae</taxon>
        <taxon>Oryza</taxon>
        <taxon>Oryza sativa</taxon>
    </lineage>
</organism>
<dbReference type="InParanoid" id="A0A0P0W7G4"/>
<evidence type="ECO:0000313" key="2">
    <source>
        <dbReference type="Proteomes" id="UP000059680"/>
    </source>
</evidence>
<dbReference type="PaxDb" id="39947-A0A0P0W7G4"/>
<name>A0A0P0W7G4_ORYSJ</name>